<dbReference type="SUPFAM" id="SSF50037">
    <property type="entry name" value="C-terminal domain of transcriptional repressors"/>
    <property type="match status" value="1"/>
</dbReference>
<dbReference type="InterPro" id="IPR007167">
    <property type="entry name" value="Fe-transptr_FeoA-like"/>
</dbReference>
<evidence type="ECO:0000256" key="5">
    <source>
        <dbReference type="ARBA" id="ARBA00023015"/>
    </source>
</evidence>
<dbReference type="SMART" id="SM00529">
    <property type="entry name" value="HTH_DTXR"/>
    <property type="match status" value="1"/>
</dbReference>
<dbReference type="Pfam" id="PF02742">
    <property type="entry name" value="Fe_dep_repr_C"/>
    <property type="match status" value="1"/>
</dbReference>
<dbReference type="PROSITE" id="PS50944">
    <property type="entry name" value="HTH_DTXR"/>
    <property type="match status" value="1"/>
</dbReference>
<dbReference type="InterPro" id="IPR050536">
    <property type="entry name" value="DtxR_MntR_Metal-Reg"/>
</dbReference>
<dbReference type="InterPro" id="IPR022687">
    <property type="entry name" value="HTH_DTXR"/>
</dbReference>
<dbReference type="InterPro" id="IPR038157">
    <property type="entry name" value="FeoA_core_dom"/>
</dbReference>
<dbReference type="Pfam" id="PF04023">
    <property type="entry name" value="FeoA"/>
    <property type="match status" value="1"/>
</dbReference>
<dbReference type="InterPro" id="IPR036421">
    <property type="entry name" value="Fe_dep_repressor_sf"/>
</dbReference>
<evidence type="ECO:0000256" key="1">
    <source>
        <dbReference type="ARBA" id="ARBA00004496"/>
    </source>
</evidence>
<evidence type="ECO:0000313" key="9">
    <source>
        <dbReference type="EMBL" id="MCQ1530751.1"/>
    </source>
</evidence>
<evidence type="ECO:0000256" key="7">
    <source>
        <dbReference type="ARBA" id="ARBA00023163"/>
    </source>
</evidence>
<evidence type="ECO:0000259" key="8">
    <source>
        <dbReference type="PROSITE" id="PS50944"/>
    </source>
</evidence>
<dbReference type="Gene3D" id="2.30.30.90">
    <property type="match status" value="1"/>
</dbReference>
<keyword evidence="10" id="KW-1185">Reference proteome</keyword>
<dbReference type="Gene3D" id="1.10.60.10">
    <property type="entry name" value="Iron dependent repressor, metal binding and dimerisation domain"/>
    <property type="match status" value="1"/>
</dbReference>
<comment type="similarity">
    <text evidence="2">Belongs to the DtxR/MntR family.</text>
</comment>
<dbReference type="Gene3D" id="1.10.10.10">
    <property type="entry name" value="Winged helix-like DNA-binding domain superfamily/Winged helix DNA-binding domain"/>
    <property type="match status" value="1"/>
</dbReference>
<evidence type="ECO:0000256" key="3">
    <source>
        <dbReference type="ARBA" id="ARBA00011738"/>
    </source>
</evidence>
<reference evidence="9 10" key="1">
    <citation type="submission" date="2021-10" db="EMBL/GenBank/DDBJ databases">
        <title>Lutispora strain m25 sp. nov., a thermophilic, non-spore-forming bacterium isolated from a lab-scale methanogenic bioreactor digesting anaerobic sludge.</title>
        <authorList>
            <person name="El Houari A."/>
            <person name="Mcdonald J."/>
        </authorList>
    </citation>
    <scope>NUCLEOTIDE SEQUENCE [LARGE SCALE GENOMIC DNA]</scope>
    <source>
        <strain evidence="10">m25</strain>
    </source>
</reference>
<name>A0ABT1NKE8_9FIRM</name>
<keyword evidence="5" id="KW-0805">Transcription regulation</keyword>
<protein>
    <submittedName>
        <fullName evidence="9">Metal-dependent transcriptional regulator</fullName>
    </submittedName>
</protein>
<evidence type="ECO:0000256" key="2">
    <source>
        <dbReference type="ARBA" id="ARBA00007871"/>
    </source>
</evidence>
<gene>
    <name evidence="9" type="ORF">LJD61_14505</name>
</gene>
<keyword evidence="4" id="KW-0408">Iron</keyword>
<dbReference type="InterPro" id="IPR001367">
    <property type="entry name" value="Fe_dep_repressor"/>
</dbReference>
<dbReference type="Proteomes" id="UP001651880">
    <property type="component" value="Unassembled WGS sequence"/>
</dbReference>
<dbReference type="InterPro" id="IPR036390">
    <property type="entry name" value="WH_DNA-bd_sf"/>
</dbReference>
<sequence>MSISVSSSLENYLKVILQLQEAGNAARITDLAERLSVAKSSANQAVKLLKDQGLVKHEKYGQLELTERGSALAREISKRHEVLMSFLVDVLKVDLATAENDACLMEHAISPATMEKLSSYVEQQLGYPLEEAQRSGEKAKSGMKILKRLDAVLPGTRAKVVKLTSKGALGHRLMEMGIMPGTEILVEAYAPMGDPIEIKVRGYSLALRKAEASNVLVELIL</sequence>
<dbReference type="PANTHER" id="PTHR33238:SF7">
    <property type="entry name" value="IRON-DEPENDENT TRANSCRIPTIONAL REGULATOR"/>
    <property type="match status" value="1"/>
</dbReference>
<feature type="domain" description="HTH dtxR-type" evidence="8">
    <location>
        <begin position="1"/>
        <end position="66"/>
    </location>
</feature>
<dbReference type="RefSeq" id="WP_255228272.1">
    <property type="nucleotide sequence ID" value="NZ_JAJEKE010000014.1"/>
</dbReference>
<evidence type="ECO:0000256" key="4">
    <source>
        <dbReference type="ARBA" id="ARBA00023004"/>
    </source>
</evidence>
<evidence type="ECO:0000313" key="10">
    <source>
        <dbReference type="Proteomes" id="UP001651880"/>
    </source>
</evidence>
<comment type="subcellular location">
    <subcellularLocation>
        <location evidence="1">Cytoplasm</location>
    </subcellularLocation>
</comment>
<organism evidence="9 10">
    <name type="scientific">Lutispora saccharofermentans</name>
    <dbReference type="NCBI Taxonomy" id="3024236"/>
    <lineage>
        <taxon>Bacteria</taxon>
        <taxon>Bacillati</taxon>
        <taxon>Bacillota</taxon>
        <taxon>Clostridia</taxon>
        <taxon>Lutisporales</taxon>
        <taxon>Lutisporaceae</taxon>
        <taxon>Lutispora</taxon>
    </lineage>
</organism>
<accession>A0ABT1NKE8</accession>
<dbReference type="SUPFAM" id="SSF46785">
    <property type="entry name" value="Winged helix' DNA-binding domain"/>
    <property type="match status" value="1"/>
</dbReference>
<dbReference type="InterPro" id="IPR008988">
    <property type="entry name" value="Transcriptional_repressor_C"/>
</dbReference>
<keyword evidence="7" id="KW-0804">Transcription</keyword>
<dbReference type="Pfam" id="PF01325">
    <property type="entry name" value="Fe_dep_repress"/>
    <property type="match status" value="1"/>
</dbReference>
<dbReference type="SMART" id="SM00899">
    <property type="entry name" value="FeoA"/>
    <property type="match status" value="1"/>
</dbReference>
<dbReference type="PANTHER" id="PTHR33238">
    <property type="entry name" value="IRON (METAL) DEPENDENT REPRESSOR, DTXR FAMILY"/>
    <property type="match status" value="1"/>
</dbReference>
<proteinExistence type="inferred from homology"/>
<keyword evidence="6" id="KW-0238">DNA-binding</keyword>
<dbReference type="EMBL" id="JAJEKE010000014">
    <property type="protein sequence ID" value="MCQ1530751.1"/>
    <property type="molecule type" value="Genomic_DNA"/>
</dbReference>
<comment type="caution">
    <text evidence="9">The sequence shown here is derived from an EMBL/GenBank/DDBJ whole genome shotgun (WGS) entry which is preliminary data.</text>
</comment>
<dbReference type="InterPro" id="IPR036388">
    <property type="entry name" value="WH-like_DNA-bd_sf"/>
</dbReference>
<comment type="subunit">
    <text evidence="3">Homodimer.</text>
</comment>
<dbReference type="InterPro" id="IPR022689">
    <property type="entry name" value="Iron_dep_repressor"/>
</dbReference>
<evidence type="ECO:0000256" key="6">
    <source>
        <dbReference type="ARBA" id="ARBA00023125"/>
    </source>
</evidence>